<proteinExistence type="predicted"/>
<reference evidence="1" key="1">
    <citation type="submission" date="2019-01" db="EMBL/GenBank/DDBJ databases">
        <title>Draft genome sequences of three monokaryotic isolates of the white-rot basidiomycete fungus Dichomitus squalens.</title>
        <authorList>
            <consortium name="DOE Joint Genome Institute"/>
            <person name="Lopez S.C."/>
            <person name="Andreopoulos B."/>
            <person name="Pangilinan J."/>
            <person name="Lipzen A."/>
            <person name="Riley R."/>
            <person name="Ahrendt S."/>
            <person name="Ng V."/>
            <person name="Barry K."/>
            <person name="Daum C."/>
            <person name="Grigoriev I.V."/>
            <person name="Hilden K.S."/>
            <person name="Makela M.R."/>
            <person name="de Vries R.P."/>
        </authorList>
    </citation>
    <scope>NUCLEOTIDE SEQUENCE [LARGE SCALE GENOMIC DNA]</scope>
    <source>
        <strain evidence="1">OM18370.1</strain>
    </source>
</reference>
<sequence length="106" mass="11943">MRSFPFHQRAIWAFPAVLKDHVTARPSQFNIAPVVGLMWRCSRADDVGSNSVGPTGQANAQTLLYFANRLRCGDVRNQTYLLRIPLPSHYVEEVPQPGWSACFRAI</sequence>
<dbReference type="Proteomes" id="UP000292957">
    <property type="component" value="Unassembled WGS sequence"/>
</dbReference>
<dbReference type="AlphaFoldDB" id="A0A4Q9M886"/>
<protein>
    <submittedName>
        <fullName evidence="1">Uncharacterized protein</fullName>
    </submittedName>
</protein>
<name>A0A4Q9M886_9APHY</name>
<accession>A0A4Q9M886</accession>
<organism evidence="1">
    <name type="scientific">Dichomitus squalens</name>
    <dbReference type="NCBI Taxonomy" id="114155"/>
    <lineage>
        <taxon>Eukaryota</taxon>
        <taxon>Fungi</taxon>
        <taxon>Dikarya</taxon>
        <taxon>Basidiomycota</taxon>
        <taxon>Agaricomycotina</taxon>
        <taxon>Agaricomycetes</taxon>
        <taxon>Polyporales</taxon>
        <taxon>Polyporaceae</taxon>
        <taxon>Dichomitus</taxon>
    </lineage>
</organism>
<gene>
    <name evidence="1" type="ORF">BD311DRAFT_768798</name>
</gene>
<dbReference type="EMBL" id="ML143510">
    <property type="protein sequence ID" value="TBU23245.1"/>
    <property type="molecule type" value="Genomic_DNA"/>
</dbReference>
<evidence type="ECO:0000313" key="1">
    <source>
        <dbReference type="EMBL" id="TBU23245.1"/>
    </source>
</evidence>